<proteinExistence type="predicted"/>
<dbReference type="Proteomes" id="UP000642468">
    <property type="component" value="Unassembled WGS sequence"/>
</dbReference>
<gene>
    <name evidence="2" type="ORF">IC231_14955</name>
</gene>
<dbReference type="InterPro" id="IPR014756">
    <property type="entry name" value="Ig_E-set"/>
</dbReference>
<dbReference type="InterPro" id="IPR013783">
    <property type="entry name" value="Ig-like_fold"/>
</dbReference>
<protein>
    <submittedName>
        <fullName evidence="2">Choice-of-anchor D domain-containing protein</fullName>
    </submittedName>
</protein>
<feature type="domain" description="Secretion system C-terminal sorting" evidence="1">
    <location>
        <begin position="1173"/>
        <end position="1240"/>
    </location>
</feature>
<name>A0ABR8JHM2_9BACT</name>
<reference evidence="2 3" key="1">
    <citation type="submission" date="2020-09" db="EMBL/GenBank/DDBJ databases">
        <authorList>
            <person name="Kim M.K."/>
        </authorList>
    </citation>
    <scope>NUCLEOTIDE SEQUENCE [LARGE SCALE GENOMIC DNA]</scope>
    <source>
        <strain evidence="2 3">BT646</strain>
    </source>
</reference>
<dbReference type="SUPFAM" id="SSF81296">
    <property type="entry name" value="E set domains"/>
    <property type="match status" value="2"/>
</dbReference>
<organism evidence="2 3">
    <name type="scientific">Hymenobacter duratus</name>
    <dbReference type="NCBI Taxonomy" id="2771356"/>
    <lineage>
        <taxon>Bacteria</taxon>
        <taxon>Pseudomonadati</taxon>
        <taxon>Bacteroidota</taxon>
        <taxon>Cytophagia</taxon>
        <taxon>Cytophagales</taxon>
        <taxon>Hymenobacteraceae</taxon>
        <taxon>Hymenobacter</taxon>
    </lineage>
</organism>
<dbReference type="RefSeq" id="WP_190785300.1">
    <property type="nucleotide sequence ID" value="NZ_JACWZZ010000003.1"/>
</dbReference>
<evidence type="ECO:0000259" key="1">
    <source>
        <dbReference type="Pfam" id="PF18962"/>
    </source>
</evidence>
<dbReference type="EMBL" id="JACWZZ010000003">
    <property type="protein sequence ID" value="MBD2716340.1"/>
    <property type="molecule type" value="Genomic_DNA"/>
</dbReference>
<dbReference type="InterPro" id="IPR026444">
    <property type="entry name" value="Secre_tail"/>
</dbReference>
<dbReference type="NCBIfam" id="NF012200">
    <property type="entry name" value="choice_anch_D"/>
    <property type="match status" value="1"/>
</dbReference>
<evidence type="ECO:0000313" key="3">
    <source>
        <dbReference type="Proteomes" id="UP000642468"/>
    </source>
</evidence>
<comment type="caution">
    <text evidence="2">The sequence shown here is derived from an EMBL/GenBank/DDBJ whole genome shotgun (WGS) entry which is preliminary data.</text>
</comment>
<keyword evidence="3" id="KW-1185">Reference proteome</keyword>
<dbReference type="NCBIfam" id="TIGR04183">
    <property type="entry name" value="Por_Secre_tail"/>
    <property type="match status" value="1"/>
</dbReference>
<dbReference type="Pfam" id="PF18962">
    <property type="entry name" value="Por_Secre_tail"/>
    <property type="match status" value="1"/>
</dbReference>
<evidence type="ECO:0000313" key="2">
    <source>
        <dbReference type="EMBL" id="MBD2716340.1"/>
    </source>
</evidence>
<dbReference type="Gene3D" id="2.60.40.10">
    <property type="entry name" value="Immunoglobulins"/>
    <property type="match status" value="3"/>
</dbReference>
<accession>A0ABR8JHM2</accession>
<sequence length="1244" mass="125934">MTSNIRVTGGSSTVSSGGTSRIENIVVTGTAATSTPTITLSSAAQLTFTTTEGTASAAQSYTVAGSNLTADISITAPTGYELALENPAGSGTPGTFAAAPAGSPLVLARTGSSPTIAATRIFVRLANTTTVAGSPYTGNLVHTSTGATQVDKPVSGTVTAPVAVPTITSFAPGNGPVGTSVIITGTNLTGATVTFNGTAAPGASVNGAGTQVTVTVPVGATTGTIAVTTPGGTATSATSFVVDPTPNPVPTISLLNPASITAGSPDFVLTVDGTGFLAGSSVSFNGTPRVTSYSSPTRLTVTILAADVATAGTYDVTVTNPAPGGGTSAAAQFTVIAAPTGTPCLTEGFESTTFPPSGWLATSVSRSTATGDIRNGVGSAIFGSATGQLTTPVLVSPTALTFYLGRSTNNTARTLIVEVATDGQTGTFTQIASFDVNNVPGGSYDQYTVPVPAPYNTAAQVWVRFRKASSTTAPWRLDDVAAYCGTPANAPQVSVTQGATAIPSGSGSYSFGSTTVAGTGTSATFALNNTGSADLTFASATPVTISGANAADFTVTLQPTGPIAGPAGTAPFSINFVPGATGPRTATVTITSNAAVYTFTVQGTGALPPANNAAAGLLLLEDNFNYAVGTPLTANGWTAHSGNATAVAEVVAGNLAHPNYALGSPQDGNKADVFGSSQDVNKPFTPSATTNVTYMAAQVEVAEALNGDYFLHLMNTGGSNVFRGRIYTRESGAGFNFGLSVSSGTITYAPTVYSFDQTYLLVLKYVTNPGGNDEASLYVTSAAAPLLEPATYTIGPLSEANSTPVLNAVAIRQDNNTPVVYLDGVRVATGWGAAISRPEYTEPNGTINAGNYYSVGVSGTNDRLDPNGAVVVEGNLNLDGGKIFTTAANSLTLRVGVTTQVSASGTSFVSGPLVRESVNAPSLFFPIGKGTNYRPLTLNISTAPAGITRYTAEQNEGVPADQTLLGDLKRVSRYRTYSVTPSPAPAAGTFSGTIELSFGTNDGVTDPSASSLVVAKSNGSGWENIGRSASTGTSTGGGSTAYVAGTLTSNVFTSFSDFALASTDPDVLINPLPVTLISFAAERQGEVVNVAWATASEKDNARFEVQRSADGNAFSTLESVEGHGTTTRRHDYRIVDRQPLATLAYYRLRQLDTNGKATFSPVVTVAPGKELALYPNPTRASLTLVAPATAATYRVISTVGSVVLEGQAPTGTATLDVAKLPAGLYQLEVTSAAGRTVRKFTKLD</sequence>